<dbReference type="CDD" id="cd02966">
    <property type="entry name" value="TlpA_like_family"/>
    <property type="match status" value="1"/>
</dbReference>
<accession>A0A316HDZ4</accession>
<keyword evidence="4" id="KW-0676">Redox-active center</keyword>
<dbReference type="PANTHER" id="PTHR42852:SF6">
    <property type="entry name" value="THIOL:DISULFIDE INTERCHANGE PROTEIN DSBE"/>
    <property type="match status" value="1"/>
</dbReference>
<protein>
    <submittedName>
        <fullName evidence="7">Thiol-disulfide isomerase/thioredoxin</fullName>
    </submittedName>
</protein>
<dbReference type="InterPro" id="IPR013766">
    <property type="entry name" value="Thioredoxin_domain"/>
</dbReference>
<reference evidence="7 8" key="1">
    <citation type="submission" date="2018-05" db="EMBL/GenBank/DDBJ databases">
        <title>Genomic Encyclopedia of Archaeal and Bacterial Type Strains, Phase II (KMG-II): from individual species to whole genera.</title>
        <authorList>
            <person name="Goeker M."/>
        </authorList>
    </citation>
    <scope>NUCLEOTIDE SEQUENCE [LARGE SCALE GENOMIC DNA]</scope>
    <source>
        <strain evidence="7 8">DSM 19975</strain>
    </source>
</reference>
<keyword evidence="2" id="KW-0201">Cytochrome c-type biogenesis</keyword>
<feature type="signal peptide" evidence="5">
    <location>
        <begin position="1"/>
        <end position="19"/>
    </location>
</feature>
<dbReference type="PROSITE" id="PS51352">
    <property type="entry name" value="THIOREDOXIN_2"/>
    <property type="match status" value="1"/>
</dbReference>
<dbReference type="AlphaFoldDB" id="A0A316HDZ4"/>
<dbReference type="InterPro" id="IPR012336">
    <property type="entry name" value="Thioredoxin-like_fold"/>
</dbReference>
<name>A0A316HDZ4_9SPHI</name>
<comment type="subcellular location">
    <subcellularLocation>
        <location evidence="1">Cell envelope</location>
    </subcellularLocation>
</comment>
<dbReference type="InterPro" id="IPR036249">
    <property type="entry name" value="Thioredoxin-like_sf"/>
</dbReference>
<comment type="caution">
    <text evidence="7">The sequence shown here is derived from an EMBL/GenBank/DDBJ whole genome shotgun (WGS) entry which is preliminary data.</text>
</comment>
<dbReference type="Pfam" id="PF13905">
    <property type="entry name" value="Thioredoxin_8"/>
    <property type="match status" value="1"/>
</dbReference>
<proteinExistence type="predicted"/>
<dbReference type="InterPro" id="IPR050553">
    <property type="entry name" value="Thioredoxin_ResA/DsbE_sf"/>
</dbReference>
<dbReference type="GO" id="GO:0030313">
    <property type="term" value="C:cell envelope"/>
    <property type="evidence" value="ECO:0007669"/>
    <property type="project" value="UniProtKB-SubCell"/>
</dbReference>
<feature type="chain" id="PRO_5016323382" evidence="5">
    <location>
        <begin position="20"/>
        <end position="450"/>
    </location>
</feature>
<dbReference type="EMBL" id="QGHA01000002">
    <property type="protein sequence ID" value="PWK78808.1"/>
    <property type="molecule type" value="Genomic_DNA"/>
</dbReference>
<organism evidence="7 8">
    <name type="scientific">Mucilaginibacter oryzae</name>
    <dbReference type="NCBI Taxonomy" id="468058"/>
    <lineage>
        <taxon>Bacteria</taxon>
        <taxon>Pseudomonadati</taxon>
        <taxon>Bacteroidota</taxon>
        <taxon>Sphingobacteriia</taxon>
        <taxon>Sphingobacteriales</taxon>
        <taxon>Sphingobacteriaceae</taxon>
        <taxon>Mucilaginibacter</taxon>
    </lineage>
</organism>
<evidence type="ECO:0000256" key="4">
    <source>
        <dbReference type="ARBA" id="ARBA00023284"/>
    </source>
</evidence>
<keyword evidence="7" id="KW-0413">Isomerase</keyword>
<dbReference type="Gene3D" id="3.40.30.10">
    <property type="entry name" value="Glutaredoxin"/>
    <property type="match status" value="1"/>
</dbReference>
<dbReference type="PANTHER" id="PTHR42852">
    <property type="entry name" value="THIOL:DISULFIDE INTERCHANGE PROTEIN DSBE"/>
    <property type="match status" value="1"/>
</dbReference>
<dbReference type="SUPFAM" id="SSF52833">
    <property type="entry name" value="Thioredoxin-like"/>
    <property type="match status" value="1"/>
</dbReference>
<dbReference type="Proteomes" id="UP000245678">
    <property type="component" value="Unassembled WGS sequence"/>
</dbReference>
<keyword evidence="8" id="KW-1185">Reference proteome</keyword>
<evidence type="ECO:0000256" key="2">
    <source>
        <dbReference type="ARBA" id="ARBA00022748"/>
    </source>
</evidence>
<feature type="domain" description="Thioredoxin" evidence="6">
    <location>
        <begin position="307"/>
        <end position="445"/>
    </location>
</feature>
<keyword evidence="5" id="KW-0732">Signal</keyword>
<evidence type="ECO:0000313" key="8">
    <source>
        <dbReference type="Proteomes" id="UP000245678"/>
    </source>
</evidence>
<evidence type="ECO:0000313" key="7">
    <source>
        <dbReference type="EMBL" id="PWK78808.1"/>
    </source>
</evidence>
<sequence length="450" mass="50767">MKLNSLLFLLLLWALQGSAQKPKDVFISGKLLHLNNMTTVFDLSDVGTLRLGDFGAQVIPDTLGNFAVHFKLGKTGYFRLGRNILYVSPGDRLQVTIDNNAPEKSAFSGDGAAADNYLRSAPFMNAASYLMQRDSIKATIQGTLDFVLRSAVKRRELLNSVQGLSAEFKSLEDARIDADIINSLKYFSGFYIRKNKIPKSDQPEVQKACFELTKPYVQKYAVQLTDPDLLKLDVFRANFYTIFGYQNDAGIKVPEFADWKYAYELFYYIQAAKEKSELPPLKVKIDSVQNPEFRDAIKESFNSKSGFWDGDTAIDFMVKDLTDKNISLSGFKGKTIYIDLWASWCVPCLQEIPALDSLRARYKGNPNIVFISLSIDQNKEEWKKSVQKHKLQGIQLFSGLPALKPYKISTVPRSIIIDRDFKVLMMDGPTPSNPALANYLDEVLKKTVSK</sequence>
<evidence type="ECO:0000256" key="5">
    <source>
        <dbReference type="SAM" id="SignalP"/>
    </source>
</evidence>
<evidence type="ECO:0000256" key="3">
    <source>
        <dbReference type="ARBA" id="ARBA00023157"/>
    </source>
</evidence>
<keyword evidence="3" id="KW-1015">Disulfide bond</keyword>
<evidence type="ECO:0000259" key="6">
    <source>
        <dbReference type="PROSITE" id="PS51352"/>
    </source>
</evidence>
<gene>
    <name evidence="7" type="ORF">LX99_01261</name>
</gene>
<dbReference type="GO" id="GO:0016853">
    <property type="term" value="F:isomerase activity"/>
    <property type="evidence" value="ECO:0007669"/>
    <property type="project" value="UniProtKB-KW"/>
</dbReference>
<dbReference type="GO" id="GO:0017004">
    <property type="term" value="P:cytochrome complex assembly"/>
    <property type="evidence" value="ECO:0007669"/>
    <property type="project" value="UniProtKB-KW"/>
</dbReference>
<evidence type="ECO:0000256" key="1">
    <source>
        <dbReference type="ARBA" id="ARBA00004196"/>
    </source>
</evidence>